<evidence type="ECO:0000256" key="5">
    <source>
        <dbReference type="PROSITE-ProRule" id="PRU01091"/>
    </source>
</evidence>
<dbReference type="PROSITE" id="PS51755">
    <property type="entry name" value="OMPR_PHOB"/>
    <property type="match status" value="1"/>
</dbReference>
<dbReference type="InterPro" id="IPR016032">
    <property type="entry name" value="Sig_transdc_resp-reg_C-effctor"/>
</dbReference>
<feature type="DNA-binding region" description="OmpR/PhoB-type" evidence="5">
    <location>
        <begin position="137"/>
        <end position="237"/>
    </location>
</feature>
<dbReference type="InterPro" id="IPR011006">
    <property type="entry name" value="CheY-like_superfamily"/>
</dbReference>
<dbReference type="Gene3D" id="6.10.250.690">
    <property type="match status" value="1"/>
</dbReference>
<evidence type="ECO:0000313" key="9">
    <source>
        <dbReference type="Proteomes" id="UP001314181"/>
    </source>
</evidence>
<dbReference type="InterPro" id="IPR036388">
    <property type="entry name" value="WH-like_DNA-bd_sf"/>
</dbReference>
<dbReference type="InterPro" id="IPR001867">
    <property type="entry name" value="OmpR/PhoB-type_DNA-bd"/>
</dbReference>
<sequence>MQSFYDKNDNRVIAIVEDDIAITTLLEYNLTKAGFVVVSFSSGNELLSYVKYNPIDILLLDWMLPDMSGIEVCGKIRNSRELSNIPIIIITARCEEDDKVLGLSSGADDYLVKPFSIKELSARIQANYRRANPSHDKNVLCFDDIVMDLSTVSVHRAQREIRLGMREFNILKLFMENPEKVLTREQIIKHVWRDILGINYRTVDVNINRLRNALYHDDSDAYQPLCTIRSIGYSLRKKVFSGRVAVD</sequence>
<evidence type="ECO:0000256" key="2">
    <source>
        <dbReference type="ARBA" id="ARBA00023012"/>
    </source>
</evidence>
<gene>
    <name evidence="8" type="primary">phoB</name>
    <name evidence="8" type="ORF">CAXC1_120007</name>
</gene>
<dbReference type="PANTHER" id="PTHR48111:SF40">
    <property type="entry name" value="PHOSPHATE REGULON TRANSCRIPTIONAL REGULATORY PROTEIN PHOB"/>
    <property type="match status" value="1"/>
</dbReference>
<dbReference type="PROSITE" id="PS50110">
    <property type="entry name" value="RESPONSE_REGULATORY"/>
    <property type="match status" value="1"/>
</dbReference>
<feature type="modified residue" description="4-aspartylphosphate" evidence="4">
    <location>
        <position position="61"/>
    </location>
</feature>
<comment type="caution">
    <text evidence="8">The sequence shown here is derived from an EMBL/GenBank/DDBJ whole genome shotgun (WGS) entry which is preliminary data.</text>
</comment>
<dbReference type="Pfam" id="PF00072">
    <property type="entry name" value="Response_reg"/>
    <property type="match status" value="1"/>
</dbReference>
<dbReference type="Gene3D" id="3.40.50.2300">
    <property type="match status" value="1"/>
</dbReference>
<feature type="domain" description="Response regulatory" evidence="6">
    <location>
        <begin position="12"/>
        <end position="128"/>
    </location>
</feature>
<dbReference type="EMBL" id="CAWVOK010000003">
    <property type="protein sequence ID" value="CAK8162325.1"/>
    <property type="molecule type" value="Genomic_DNA"/>
</dbReference>
<evidence type="ECO:0000259" key="7">
    <source>
        <dbReference type="PROSITE" id="PS51755"/>
    </source>
</evidence>
<dbReference type="SUPFAM" id="SSF46894">
    <property type="entry name" value="C-terminal effector domain of the bipartite response regulators"/>
    <property type="match status" value="1"/>
</dbReference>
<keyword evidence="3 5" id="KW-0238">DNA-binding</keyword>
<dbReference type="Proteomes" id="UP001314181">
    <property type="component" value="Unassembled WGS sequence"/>
</dbReference>
<protein>
    <submittedName>
        <fullName evidence="8">Phosphate regulon transcriptional regulatory protein PhoB</fullName>
    </submittedName>
</protein>
<dbReference type="RefSeq" id="WP_338363285.1">
    <property type="nucleotide sequence ID" value="NZ_CAWVOK010000003.1"/>
</dbReference>
<accession>A0ABM9N6X6</accession>
<evidence type="ECO:0000259" key="6">
    <source>
        <dbReference type="PROSITE" id="PS50110"/>
    </source>
</evidence>
<dbReference type="SMART" id="SM00862">
    <property type="entry name" value="Trans_reg_C"/>
    <property type="match status" value="1"/>
</dbReference>
<evidence type="ECO:0000313" key="8">
    <source>
        <dbReference type="EMBL" id="CAK8162325.1"/>
    </source>
</evidence>
<name>A0ABM9N6X6_9RICK</name>
<evidence type="ECO:0000256" key="3">
    <source>
        <dbReference type="ARBA" id="ARBA00023125"/>
    </source>
</evidence>
<dbReference type="SMART" id="SM00448">
    <property type="entry name" value="REC"/>
    <property type="match status" value="1"/>
</dbReference>
<evidence type="ECO:0000256" key="4">
    <source>
        <dbReference type="PROSITE-ProRule" id="PRU00169"/>
    </source>
</evidence>
<feature type="domain" description="OmpR/PhoB-type" evidence="7">
    <location>
        <begin position="137"/>
        <end position="237"/>
    </location>
</feature>
<proteinExistence type="predicted"/>
<organism evidence="8 9">
    <name type="scientific">Candidatus Xenohaliotis californiensis</name>
    <dbReference type="NCBI Taxonomy" id="84677"/>
    <lineage>
        <taxon>Bacteria</taxon>
        <taxon>Pseudomonadati</taxon>
        <taxon>Pseudomonadota</taxon>
        <taxon>Alphaproteobacteria</taxon>
        <taxon>Rickettsiales</taxon>
        <taxon>Anaplasmataceae</taxon>
        <taxon>Candidatus Xenohaliotis</taxon>
    </lineage>
</organism>
<reference evidence="8 9" key="1">
    <citation type="submission" date="2024-01" db="EMBL/GenBank/DDBJ databases">
        <authorList>
            <person name="Kunselman E."/>
        </authorList>
    </citation>
    <scope>NUCLEOTIDE SEQUENCE [LARGE SCALE GENOMIC DNA]</scope>
    <source>
        <strain evidence="8">2 abalone samples</strain>
    </source>
</reference>
<dbReference type="PANTHER" id="PTHR48111">
    <property type="entry name" value="REGULATOR OF RPOS"/>
    <property type="match status" value="1"/>
</dbReference>
<keyword evidence="1 4" id="KW-0597">Phosphoprotein</keyword>
<evidence type="ECO:0000256" key="1">
    <source>
        <dbReference type="ARBA" id="ARBA00022553"/>
    </source>
</evidence>
<dbReference type="SUPFAM" id="SSF52172">
    <property type="entry name" value="CheY-like"/>
    <property type="match status" value="1"/>
</dbReference>
<dbReference type="CDD" id="cd00383">
    <property type="entry name" value="trans_reg_C"/>
    <property type="match status" value="1"/>
</dbReference>
<dbReference type="Gene3D" id="1.10.10.10">
    <property type="entry name" value="Winged helix-like DNA-binding domain superfamily/Winged helix DNA-binding domain"/>
    <property type="match status" value="1"/>
</dbReference>
<dbReference type="Pfam" id="PF00486">
    <property type="entry name" value="Trans_reg_C"/>
    <property type="match status" value="1"/>
</dbReference>
<dbReference type="InterPro" id="IPR001789">
    <property type="entry name" value="Sig_transdc_resp-reg_receiver"/>
</dbReference>
<keyword evidence="9" id="KW-1185">Reference proteome</keyword>
<dbReference type="InterPro" id="IPR039420">
    <property type="entry name" value="WalR-like"/>
</dbReference>
<keyword evidence="2" id="KW-0902">Two-component regulatory system</keyword>